<dbReference type="OrthoDB" id="9816424at2"/>
<dbReference type="AlphaFoldDB" id="A0A1U9KLP9"/>
<dbReference type="Proteomes" id="UP000188604">
    <property type="component" value="Chromosome"/>
</dbReference>
<sequence length="367" mass="42227">MSVEVRNIAFYLPQFHRIPENDNWWGEGFTEWTNVRKAKPLFKGHVQPIVPEELGYYDLLDERVYAAQARMAQNHGIEGFCYWHYWFGNGKRILEKPFNKVLETGKPDFPFCLCWANQSWTGVWHGAPGRVLMEQTYNGSEDMRAHFAFLAEAFGDPRYITFNGRPVFPIYGVRDLPDPPAYIMALRNLAVEHGFPGLHVIGMANRDTDKLLTYCDQVMPFGPGDYLESRPLGLVRRVLRRLACTPQADWLPDFLRKAMNAPIHYPFRDVVDQAFKDLPASPDYIPCITTGWDNTPRSKRRGVVFEGYSPELLGEYVRKALLRNRRGGGDNFIFFKAWNEWAEGNILEPDTRFGLKPLEAVAAALKD</sequence>
<evidence type="ECO:0000313" key="1">
    <source>
        <dbReference type="EMBL" id="AQS86709.1"/>
    </source>
</evidence>
<evidence type="ECO:0000313" key="2">
    <source>
        <dbReference type="Proteomes" id="UP000188604"/>
    </source>
</evidence>
<dbReference type="CDD" id="cd11579">
    <property type="entry name" value="Glyco_tran_WbsX"/>
    <property type="match status" value="1"/>
</dbReference>
<accession>A0A1U9KLP9</accession>
<dbReference type="PANTHER" id="PTHR41244:SF1">
    <property type="entry name" value="GLYCOSYLTRANSFERASE"/>
    <property type="match status" value="1"/>
</dbReference>
<gene>
    <name evidence="1" type="ORF">A0U93_00695</name>
</gene>
<dbReference type="STRING" id="320497.A0U93_00695"/>
<protein>
    <recommendedName>
        <fullName evidence="3">Lipopolysaccharide biosynthesis protein</fullName>
    </recommendedName>
</protein>
<organism evidence="1 2">
    <name type="scientific">Neoasaia chiangmaiensis</name>
    <dbReference type="NCBI Taxonomy" id="320497"/>
    <lineage>
        <taxon>Bacteria</taxon>
        <taxon>Pseudomonadati</taxon>
        <taxon>Pseudomonadota</taxon>
        <taxon>Alphaproteobacteria</taxon>
        <taxon>Acetobacterales</taxon>
        <taxon>Acetobacteraceae</taxon>
        <taxon>Neoasaia</taxon>
    </lineage>
</organism>
<proteinExistence type="predicted"/>
<name>A0A1U9KLP9_9PROT</name>
<dbReference type="RefSeq" id="WP_077805674.1">
    <property type="nucleotide sequence ID" value="NZ_BJXS01000010.1"/>
</dbReference>
<dbReference type="InterPro" id="IPR032719">
    <property type="entry name" value="WbsX"/>
</dbReference>
<dbReference type="PANTHER" id="PTHR41244">
    <property type="entry name" value="RHAMNAN SYNTHESIS F"/>
    <property type="match status" value="1"/>
</dbReference>
<reference evidence="1 2" key="1">
    <citation type="submission" date="2016-03" db="EMBL/GenBank/DDBJ databases">
        <title>Acetic acid bacteria sequencing.</title>
        <authorList>
            <person name="Brandt J."/>
            <person name="Jakob F."/>
            <person name="Vogel R.F."/>
        </authorList>
    </citation>
    <scope>NUCLEOTIDE SEQUENCE [LARGE SCALE GENOMIC DNA]</scope>
    <source>
        <strain evidence="1 2">NBRC 101099</strain>
    </source>
</reference>
<dbReference type="Gene3D" id="3.20.20.80">
    <property type="entry name" value="Glycosidases"/>
    <property type="match status" value="1"/>
</dbReference>
<evidence type="ECO:0008006" key="3">
    <source>
        <dbReference type="Google" id="ProtNLM"/>
    </source>
</evidence>
<dbReference type="Pfam" id="PF14307">
    <property type="entry name" value="Glyco_tran_WbsX"/>
    <property type="match status" value="1"/>
</dbReference>
<dbReference type="EMBL" id="CP014691">
    <property type="protein sequence ID" value="AQS86709.1"/>
    <property type="molecule type" value="Genomic_DNA"/>
</dbReference>
<keyword evidence="2" id="KW-1185">Reference proteome</keyword>
<dbReference type="KEGG" id="nch:A0U93_00695"/>